<gene>
    <name evidence="1" type="ORF">CLV34_2128</name>
</gene>
<proteinExistence type="predicted"/>
<comment type="caution">
    <text evidence="1">The sequence shown here is derived from an EMBL/GenBank/DDBJ whole genome shotgun (WGS) entry which is preliminary data.</text>
</comment>
<accession>A0A2M8WRI7</accession>
<organism evidence="1 2">
    <name type="scientific">Luteimicrobium subarcticum</name>
    <dbReference type="NCBI Taxonomy" id="620910"/>
    <lineage>
        <taxon>Bacteria</taxon>
        <taxon>Bacillati</taxon>
        <taxon>Actinomycetota</taxon>
        <taxon>Actinomycetes</taxon>
        <taxon>Micrococcales</taxon>
        <taxon>Luteimicrobium</taxon>
    </lineage>
</organism>
<evidence type="ECO:0000313" key="2">
    <source>
        <dbReference type="Proteomes" id="UP000231586"/>
    </source>
</evidence>
<dbReference type="Proteomes" id="UP000231586">
    <property type="component" value="Unassembled WGS sequence"/>
</dbReference>
<dbReference type="EMBL" id="PGTZ01000008">
    <property type="protein sequence ID" value="PJI93553.1"/>
    <property type="molecule type" value="Genomic_DNA"/>
</dbReference>
<keyword evidence="2" id="KW-1185">Reference proteome</keyword>
<protein>
    <submittedName>
        <fullName evidence="1">Uncharacterized protein</fullName>
    </submittedName>
</protein>
<dbReference type="AlphaFoldDB" id="A0A2M8WRI7"/>
<reference evidence="1 2" key="1">
    <citation type="submission" date="2017-11" db="EMBL/GenBank/DDBJ databases">
        <title>Genomic Encyclopedia of Archaeal and Bacterial Type Strains, Phase II (KMG-II): From Individual Species to Whole Genera.</title>
        <authorList>
            <person name="Goeker M."/>
        </authorList>
    </citation>
    <scope>NUCLEOTIDE SEQUENCE [LARGE SCALE GENOMIC DNA]</scope>
    <source>
        <strain evidence="1 2">DSM 22413</strain>
    </source>
</reference>
<name>A0A2M8WRI7_9MICO</name>
<evidence type="ECO:0000313" key="1">
    <source>
        <dbReference type="EMBL" id="PJI93553.1"/>
    </source>
</evidence>
<sequence>MGSYGSPEDVWSVWSAFVVVSAIPARRISDTDDGTEMRRLQEAWLDFARSTGVLSSTGEFLLSVQSSTAIGP</sequence>